<keyword evidence="3" id="KW-1185">Reference proteome</keyword>
<dbReference type="OrthoDB" id="4150821at2759"/>
<protein>
    <submittedName>
        <fullName evidence="2">Uncharacterized protein</fullName>
    </submittedName>
</protein>
<evidence type="ECO:0000313" key="2">
    <source>
        <dbReference type="EMBL" id="ORY18620.1"/>
    </source>
</evidence>
<organism evidence="2 3">
    <name type="scientific">Clohesyomyces aquaticus</name>
    <dbReference type="NCBI Taxonomy" id="1231657"/>
    <lineage>
        <taxon>Eukaryota</taxon>
        <taxon>Fungi</taxon>
        <taxon>Dikarya</taxon>
        <taxon>Ascomycota</taxon>
        <taxon>Pezizomycotina</taxon>
        <taxon>Dothideomycetes</taxon>
        <taxon>Pleosporomycetidae</taxon>
        <taxon>Pleosporales</taxon>
        <taxon>Lindgomycetaceae</taxon>
        <taxon>Clohesyomyces</taxon>
    </lineage>
</organism>
<dbReference type="EMBL" id="MCFA01000006">
    <property type="protein sequence ID" value="ORY18620.1"/>
    <property type="molecule type" value="Genomic_DNA"/>
</dbReference>
<dbReference type="AlphaFoldDB" id="A0A1Y2A8J1"/>
<comment type="caution">
    <text evidence="2">The sequence shown here is derived from an EMBL/GenBank/DDBJ whole genome shotgun (WGS) entry which is preliminary data.</text>
</comment>
<reference evidence="2 3" key="1">
    <citation type="submission" date="2016-07" db="EMBL/GenBank/DDBJ databases">
        <title>Pervasive Adenine N6-methylation of Active Genes in Fungi.</title>
        <authorList>
            <consortium name="DOE Joint Genome Institute"/>
            <person name="Mondo S.J."/>
            <person name="Dannebaum R.O."/>
            <person name="Kuo R.C."/>
            <person name="Labutti K."/>
            <person name="Haridas S."/>
            <person name="Kuo A."/>
            <person name="Salamov A."/>
            <person name="Ahrendt S.R."/>
            <person name="Lipzen A."/>
            <person name="Sullivan W."/>
            <person name="Andreopoulos W.B."/>
            <person name="Clum A."/>
            <person name="Lindquist E."/>
            <person name="Daum C."/>
            <person name="Ramamoorthy G.K."/>
            <person name="Gryganskyi A."/>
            <person name="Culley D."/>
            <person name="Magnuson J.K."/>
            <person name="James T.Y."/>
            <person name="O'Malley M.A."/>
            <person name="Stajich J.E."/>
            <person name="Spatafora J.W."/>
            <person name="Visel A."/>
            <person name="Grigoriev I.V."/>
        </authorList>
    </citation>
    <scope>NUCLEOTIDE SEQUENCE [LARGE SCALE GENOMIC DNA]</scope>
    <source>
        <strain evidence="2 3">CBS 115471</strain>
    </source>
</reference>
<proteinExistence type="predicted"/>
<feature type="region of interest" description="Disordered" evidence="1">
    <location>
        <begin position="82"/>
        <end position="105"/>
    </location>
</feature>
<gene>
    <name evidence="2" type="ORF">BCR34DRAFT_596196</name>
</gene>
<sequence length="389" mass="42433">MPIRKAEKKAPVLAPGVVHRTGDYSRVFSPPQQYKPIQPQVTIQSGFSTAGIPQISTRDLNYFFNAAGSLYSEDVAPNAYATMLPPSQAPPEYNDTTPAYSASAAPPGYAEDFSTTALDPSAILVLRLFRQTRIDVRPIAERFHLGPADRQPLYSLTAQPSVRSGTEYNELVIKRRDPIHGVWYHTCTSDIEPSLELAKPGNWTVAKLVLESMPVWKKMVGYQVQAQQTVSGKGNALQLTWGDRATLGPLGDAYGLWWGNGNEGGDAEAFYVVEGWRGFDCHPQGIVRVKAAAKDAQGRYQDPRLTPGDLATIYFHADGKSPPQFVCAGVEAHVRMDVIMAGLMTVLVVETRKVSVQKEMGALPAYDSGAHWSSPLVQEGLDLGDAWGS</sequence>
<evidence type="ECO:0000313" key="3">
    <source>
        <dbReference type="Proteomes" id="UP000193144"/>
    </source>
</evidence>
<accession>A0A1Y2A8J1</accession>
<evidence type="ECO:0000256" key="1">
    <source>
        <dbReference type="SAM" id="MobiDB-lite"/>
    </source>
</evidence>
<dbReference type="Proteomes" id="UP000193144">
    <property type="component" value="Unassembled WGS sequence"/>
</dbReference>
<name>A0A1Y2A8J1_9PLEO</name>